<evidence type="ECO:0000256" key="1">
    <source>
        <dbReference type="SAM" id="MobiDB-lite"/>
    </source>
</evidence>
<name>A0A2A2M2P6_9BILA</name>
<feature type="region of interest" description="Disordered" evidence="1">
    <location>
        <begin position="1"/>
        <end position="48"/>
    </location>
</feature>
<feature type="compositionally biased region" description="Acidic residues" evidence="1">
    <location>
        <begin position="1"/>
        <end position="10"/>
    </location>
</feature>
<reference evidence="2 3" key="1">
    <citation type="journal article" date="2017" name="Curr. Biol.">
        <title>Genome architecture and evolution of a unichromosomal asexual nematode.</title>
        <authorList>
            <person name="Fradin H."/>
            <person name="Zegar C."/>
            <person name="Gutwein M."/>
            <person name="Lucas J."/>
            <person name="Kovtun M."/>
            <person name="Corcoran D."/>
            <person name="Baugh L.R."/>
            <person name="Kiontke K."/>
            <person name="Gunsalus K."/>
            <person name="Fitch D.H."/>
            <person name="Piano F."/>
        </authorList>
    </citation>
    <scope>NUCLEOTIDE SEQUENCE [LARGE SCALE GENOMIC DNA]</scope>
    <source>
        <strain evidence="2">PF1309</strain>
    </source>
</reference>
<evidence type="ECO:0000313" key="2">
    <source>
        <dbReference type="EMBL" id="PAV92718.1"/>
    </source>
</evidence>
<protein>
    <submittedName>
        <fullName evidence="2">Uncharacterized protein</fullName>
    </submittedName>
</protein>
<evidence type="ECO:0000313" key="3">
    <source>
        <dbReference type="Proteomes" id="UP000218231"/>
    </source>
</evidence>
<keyword evidence="3" id="KW-1185">Reference proteome</keyword>
<organism evidence="2 3">
    <name type="scientific">Diploscapter pachys</name>
    <dbReference type="NCBI Taxonomy" id="2018661"/>
    <lineage>
        <taxon>Eukaryota</taxon>
        <taxon>Metazoa</taxon>
        <taxon>Ecdysozoa</taxon>
        <taxon>Nematoda</taxon>
        <taxon>Chromadorea</taxon>
        <taxon>Rhabditida</taxon>
        <taxon>Rhabditina</taxon>
        <taxon>Rhabditomorpha</taxon>
        <taxon>Rhabditoidea</taxon>
        <taxon>Rhabditidae</taxon>
        <taxon>Diploscapter</taxon>
    </lineage>
</organism>
<feature type="compositionally biased region" description="Low complexity" evidence="1">
    <location>
        <begin position="26"/>
        <end position="36"/>
    </location>
</feature>
<sequence length="106" mass="11641">MSDKENDDASMDMSDLGLGNAQDLAPSPSSSGPSLSQNPHLSDLIEKRTKNAELREKYQEMCLALAEKQEALGAEDADDTDDVMTKMAEMLEQNSDVSILFNLQLF</sequence>
<dbReference type="AlphaFoldDB" id="A0A2A2M2P6"/>
<dbReference type="Proteomes" id="UP000218231">
    <property type="component" value="Unassembled WGS sequence"/>
</dbReference>
<proteinExistence type="predicted"/>
<accession>A0A2A2M2P6</accession>
<dbReference type="EMBL" id="LIAE01006062">
    <property type="protein sequence ID" value="PAV92718.1"/>
    <property type="molecule type" value="Genomic_DNA"/>
</dbReference>
<comment type="caution">
    <text evidence="2">The sequence shown here is derived from an EMBL/GenBank/DDBJ whole genome shotgun (WGS) entry which is preliminary data.</text>
</comment>
<gene>
    <name evidence="2" type="ORF">WR25_07071</name>
</gene>